<keyword evidence="3" id="KW-0812">Transmembrane</keyword>
<dbReference type="SUPFAM" id="SSF56854">
    <property type="entry name" value="Bcl-2 inhibitors of programmed cell death"/>
    <property type="match status" value="1"/>
</dbReference>
<evidence type="ECO:0000256" key="3">
    <source>
        <dbReference type="SAM" id="Phobius"/>
    </source>
</evidence>
<gene>
    <name evidence="4" type="ORF">CDAUBV1_LOCUS600</name>
</gene>
<evidence type="ECO:0000313" key="4">
    <source>
        <dbReference type="EMBL" id="CAL5129555.1"/>
    </source>
</evidence>
<dbReference type="Gene3D" id="1.10.437.10">
    <property type="entry name" value="Blc2-like"/>
    <property type="match status" value="1"/>
</dbReference>
<protein>
    <recommendedName>
        <fullName evidence="6">Apoptosis regulator BAX</fullName>
    </recommendedName>
</protein>
<evidence type="ECO:0000256" key="1">
    <source>
        <dbReference type="ARBA" id="ARBA00022703"/>
    </source>
</evidence>
<keyword evidence="1" id="KW-0053">Apoptosis</keyword>
<keyword evidence="3" id="KW-1133">Transmembrane helix</keyword>
<reference evidence="4" key="1">
    <citation type="submission" date="2024-06" db="EMBL/GenBank/DDBJ databases">
        <authorList>
            <person name="Liu X."/>
            <person name="Lenzi L."/>
            <person name="Haldenby T S."/>
            <person name="Uol C."/>
        </authorList>
    </citation>
    <scope>NUCLEOTIDE SEQUENCE</scope>
</reference>
<dbReference type="InterPro" id="IPR002475">
    <property type="entry name" value="Bcl2-like"/>
</dbReference>
<evidence type="ECO:0008006" key="6">
    <source>
        <dbReference type="Google" id="ProtNLM"/>
    </source>
</evidence>
<feature type="compositionally biased region" description="Gly residues" evidence="2">
    <location>
        <begin position="1"/>
        <end position="10"/>
    </location>
</feature>
<dbReference type="PROSITE" id="PS50062">
    <property type="entry name" value="BCL2_FAMILY"/>
    <property type="match status" value="1"/>
</dbReference>
<evidence type="ECO:0000256" key="2">
    <source>
        <dbReference type="SAM" id="MobiDB-lite"/>
    </source>
</evidence>
<name>A0AAV2SZA0_CALDB</name>
<dbReference type="GO" id="GO:0006915">
    <property type="term" value="P:apoptotic process"/>
    <property type="evidence" value="ECO:0007669"/>
    <property type="project" value="UniProtKB-KW"/>
</dbReference>
<dbReference type="InterPro" id="IPR036834">
    <property type="entry name" value="Bcl-2-like_sf"/>
</dbReference>
<organism evidence="4 5">
    <name type="scientific">Calicophoron daubneyi</name>
    <name type="common">Rumen fluke</name>
    <name type="synonym">Paramphistomum daubneyi</name>
    <dbReference type="NCBI Taxonomy" id="300641"/>
    <lineage>
        <taxon>Eukaryota</taxon>
        <taxon>Metazoa</taxon>
        <taxon>Spiralia</taxon>
        <taxon>Lophotrochozoa</taxon>
        <taxon>Platyhelminthes</taxon>
        <taxon>Trematoda</taxon>
        <taxon>Digenea</taxon>
        <taxon>Plagiorchiida</taxon>
        <taxon>Pronocephalata</taxon>
        <taxon>Paramphistomoidea</taxon>
        <taxon>Paramphistomidae</taxon>
        <taxon>Calicophoron</taxon>
    </lineage>
</organism>
<accession>A0AAV2SZA0</accession>
<dbReference type="AlphaFoldDB" id="A0AAV2SZA0"/>
<dbReference type="EMBL" id="CAXLJL010000002">
    <property type="protein sequence ID" value="CAL5129555.1"/>
    <property type="molecule type" value="Genomic_DNA"/>
</dbReference>
<sequence length="282" mass="31306">MLREQYGGGELTPRLRGEHSGHYHPSAGLPAGVFPGVSQVFAVQYAVRGRPGDTGFNVRLEASRACRPNYEVVRIECHVGFDRSEELVDEVQEKQGPENRALGYPVGNLDCGGEQVPNPDPKGADRQTREVISEFFARVLEEAKITVEKIPVSDETKEIATELIDLSKNCRGQYEDLFGHGNDKDTDIGDAASRLFGDGVKWEKIAMFLQFVACCYIAYKRRDVLLFIATVTWYFKSFHIQEWVENHGGWGAVIRANRTPIALSALGIVGALVLIGFMCIGR</sequence>
<comment type="caution">
    <text evidence="4">The sequence shown here is derived from an EMBL/GenBank/DDBJ whole genome shotgun (WGS) entry which is preliminary data.</text>
</comment>
<keyword evidence="3" id="KW-0472">Membrane</keyword>
<evidence type="ECO:0000313" key="5">
    <source>
        <dbReference type="Proteomes" id="UP001497525"/>
    </source>
</evidence>
<dbReference type="GO" id="GO:0042981">
    <property type="term" value="P:regulation of apoptotic process"/>
    <property type="evidence" value="ECO:0007669"/>
    <property type="project" value="InterPro"/>
</dbReference>
<feature type="region of interest" description="Disordered" evidence="2">
    <location>
        <begin position="1"/>
        <end position="24"/>
    </location>
</feature>
<feature type="transmembrane region" description="Helical" evidence="3">
    <location>
        <begin position="261"/>
        <end position="280"/>
    </location>
</feature>
<proteinExistence type="predicted"/>
<dbReference type="Proteomes" id="UP001497525">
    <property type="component" value="Unassembled WGS sequence"/>
</dbReference>